<evidence type="ECO:0000313" key="2">
    <source>
        <dbReference type="Proteomes" id="UP000001075"/>
    </source>
</evidence>
<dbReference type="InParanoid" id="G3GV06"/>
<sequence>MKTCHSPEGDKVTCDDSLPQADESVGFRTHLDTAYIPALRKHIRTLGHPLRRPNCCCCCTDNEKLKKTLRQFHSKTRQQKIFF</sequence>
<accession>G3GV06</accession>
<dbReference type="EMBL" id="JH000034">
    <property type="protein sequence ID" value="EGV91989.1"/>
    <property type="molecule type" value="Genomic_DNA"/>
</dbReference>
<protein>
    <submittedName>
        <fullName evidence="1">Uncharacterized protein</fullName>
    </submittedName>
</protein>
<name>G3GV06_CRIGR</name>
<reference evidence="2" key="1">
    <citation type="journal article" date="2011" name="Nat. Biotechnol.">
        <title>The genomic sequence of the Chinese hamster ovary (CHO)-K1 cell line.</title>
        <authorList>
            <person name="Xu X."/>
            <person name="Nagarajan H."/>
            <person name="Lewis N.E."/>
            <person name="Pan S."/>
            <person name="Cai Z."/>
            <person name="Liu X."/>
            <person name="Chen W."/>
            <person name="Xie M."/>
            <person name="Wang W."/>
            <person name="Hammond S."/>
            <person name="Andersen M.R."/>
            <person name="Neff N."/>
            <person name="Passarelli B."/>
            <person name="Koh W."/>
            <person name="Fan H.C."/>
            <person name="Wang J."/>
            <person name="Gui Y."/>
            <person name="Lee K.H."/>
            <person name="Betenbaugh M.J."/>
            <person name="Quake S.R."/>
            <person name="Famili I."/>
            <person name="Palsson B.O."/>
            <person name="Wang J."/>
        </authorList>
    </citation>
    <scope>NUCLEOTIDE SEQUENCE [LARGE SCALE GENOMIC DNA]</scope>
    <source>
        <strain evidence="2">CHO K1 cell line</strain>
    </source>
</reference>
<dbReference type="AlphaFoldDB" id="G3GV06"/>
<proteinExistence type="predicted"/>
<dbReference type="Proteomes" id="UP000001075">
    <property type="component" value="Unassembled WGS sequence"/>
</dbReference>
<organism evidence="1 2">
    <name type="scientific">Cricetulus griseus</name>
    <name type="common">Chinese hamster</name>
    <name type="synonym">Cricetulus barabensis griseus</name>
    <dbReference type="NCBI Taxonomy" id="10029"/>
    <lineage>
        <taxon>Eukaryota</taxon>
        <taxon>Metazoa</taxon>
        <taxon>Chordata</taxon>
        <taxon>Craniata</taxon>
        <taxon>Vertebrata</taxon>
        <taxon>Euteleostomi</taxon>
        <taxon>Mammalia</taxon>
        <taxon>Eutheria</taxon>
        <taxon>Euarchontoglires</taxon>
        <taxon>Glires</taxon>
        <taxon>Rodentia</taxon>
        <taxon>Myomorpha</taxon>
        <taxon>Muroidea</taxon>
        <taxon>Cricetidae</taxon>
        <taxon>Cricetinae</taxon>
        <taxon>Cricetulus</taxon>
    </lineage>
</organism>
<gene>
    <name evidence="1" type="ORF">I79_001532</name>
</gene>
<evidence type="ECO:0000313" key="1">
    <source>
        <dbReference type="EMBL" id="EGV91989.1"/>
    </source>
</evidence>